<dbReference type="InterPro" id="IPR011060">
    <property type="entry name" value="RibuloseP-bd_barrel"/>
</dbReference>
<dbReference type="InterPro" id="IPR001240">
    <property type="entry name" value="PRAI_dom"/>
</dbReference>
<dbReference type="HAMAP" id="MF_00135">
    <property type="entry name" value="PRAI"/>
    <property type="match status" value="1"/>
</dbReference>
<evidence type="ECO:0000256" key="3">
    <source>
        <dbReference type="ARBA" id="ARBA00012572"/>
    </source>
</evidence>
<dbReference type="EC" id="5.3.1.24" evidence="3 9"/>
<dbReference type="Proteomes" id="UP000319212">
    <property type="component" value="Unassembled WGS sequence"/>
</dbReference>
<keyword evidence="5 9" id="KW-0028">Amino-acid biosynthesis</keyword>
<comment type="caution">
    <text evidence="11">The sequence shown here is derived from an EMBL/GenBank/DDBJ whole genome shotgun (WGS) entry which is preliminary data.</text>
</comment>
<comment type="pathway">
    <text evidence="2 9">Amino-acid biosynthesis; L-tryptophan biosynthesis; L-tryptophan from chorismate: step 3/5.</text>
</comment>
<dbReference type="GO" id="GO:0000162">
    <property type="term" value="P:L-tryptophan biosynthetic process"/>
    <property type="evidence" value="ECO:0007669"/>
    <property type="project" value="UniProtKB-UniRule"/>
</dbReference>
<dbReference type="SUPFAM" id="SSF51366">
    <property type="entry name" value="Ribulose-phoshate binding barrel"/>
    <property type="match status" value="1"/>
</dbReference>
<dbReference type="EMBL" id="RCZI01000004">
    <property type="protein sequence ID" value="TPG25860.1"/>
    <property type="molecule type" value="Genomic_DNA"/>
</dbReference>
<dbReference type="UniPathway" id="UPA00035">
    <property type="reaction ID" value="UER00042"/>
</dbReference>
<keyword evidence="8 9" id="KW-0413">Isomerase</keyword>
<evidence type="ECO:0000259" key="10">
    <source>
        <dbReference type="Pfam" id="PF00697"/>
    </source>
</evidence>
<organism evidence="11 12">
    <name type="scientific">Variovorax guangxiensis</name>
    <dbReference type="NCBI Taxonomy" id="1775474"/>
    <lineage>
        <taxon>Bacteria</taxon>
        <taxon>Pseudomonadati</taxon>
        <taxon>Pseudomonadota</taxon>
        <taxon>Betaproteobacteria</taxon>
        <taxon>Burkholderiales</taxon>
        <taxon>Comamonadaceae</taxon>
        <taxon>Variovorax</taxon>
    </lineage>
</organism>
<protein>
    <recommendedName>
        <fullName evidence="4 9">N-(5'-phosphoribosyl)anthranilate isomerase</fullName>
        <shortName evidence="9">PRAI</shortName>
        <ecNumber evidence="3 9">5.3.1.24</ecNumber>
    </recommendedName>
</protein>
<keyword evidence="6 9" id="KW-0822">Tryptophan biosynthesis</keyword>
<comment type="catalytic activity">
    <reaction evidence="1 9">
        <text>N-(5-phospho-beta-D-ribosyl)anthranilate = 1-(2-carboxyphenylamino)-1-deoxy-D-ribulose 5-phosphate</text>
        <dbReference type="Rhea" id="RHEA:21540"/>
        <dbReference type="ChEBI" id="CHEBI:18277"/>
        <dbReference type="ChEBI" id="CHEBI:58613"/>
        <dbReference type="EC" id="5.3.1.24"/>
    </reaction>
</comment>
<accession>A0A502DMJ8</accession>
<dbReference type="Gene3D" id="3.20.20.70">
    <property type="entry name" value="Aldolase class I"/>
    <property type="match status" value="1"/>
</dbReference>
<proteinExistence type="inferred from homology"/>
<evidence type="ECO:0000256" key="9">
    <source>
        <dbReference type="HAMAP-Rule" id="MF_00135"/>
    </source>
</evidence>
<sequence>MNFAKGARTRIKICGLTRDADVDAVVAAGADAVGFVLYPASPRAVSAERAAALASRLPPFVIPVLLFVNQAPAAVRAALDSVPGSMAQFHGDESPADCVESTGHGAHRFLRAARIPLGAAGAGFDLVKYASDFSHAQAILLDAHVDGYGGGGKAFDWSLLPTAVDAHLVLSGGLTPANVADGIRQLRPRCKSLAVDVSSGVEMSKGIKDAGKICDFIAAVRAADLAPL</sequence>
<evidence type="ECO:0000256" key="7">
    <source>
        <dbReference type="ARBA" id="ARBA00023141"/>
    </source>
</evidence>
<evidence type="ECO:0000256" key="4">
    <source>
        <dbReference type="ARBA" id="ARBA00022272"/>
    </source>
</evidence>
<keyword evidence="7 9" id="KW-0057">Aromatic amino acid biosynthesis</keyword>
<dbReference type="GO" id="GO:0004640">
    <property type="term" value="F:phosphoribosylanthranilate isomerase activity"/>
    <property type="evidence" value="ECO:0007669"/>
    <property type="project" value="UniProtKB-UniRule"/>
</dbReference>
<dbReference type="RefSeq" id="WP_140843251.1">
    <property type="nucleotide sequence ID" value="NZ_RCZI01000004.1"/>
</dbReference>
<name>A0A502DMJ8_9BURK</name>
<dbReference type="InterPro" id="IPR013785">
    <property type="entry name" value="Aldolase_TIM"/>
</dbReference>
<evidence type="ECO:0000313" key="12">
    <source>
        <dbReference type="Proteomes" id="UP000319212"/>
    </source>
</evidence>
<feature type="domain" description="N-(5'phosphoribosyl) anthranilate isomerase (PRAI)" evidence="10">
    <location>
        <begin position="11"/>
        <end position="217"/>
    </location>
</feature>
<dbReference type="InterPro" id="IPR044643">
    <property type="entry name" value="TrpF_fam"/>
</dbReference>
<dbReference type="OrthoDB" id="9796196at2"/>
<dbReference type="PANTHER" id="PTHR42894">
    <property type="entry name" value="N-(5'-PHOSPHORIBOSYL)ANTHRANILATE ISOMERASE"/>
    <property type="match status" value="1"/>
</dbReference>
<dbReference type="PANTHER" id="PTHR42894:SF1">
    <property type="entry name" value="N-(5'-PHOSPHORIBOSYL)ANTHRANILATE ISOMERASE"/>
    <property type="match status" value="1"/>
</dbReference>
<evidence type="ECO:0000256" key="6">
    <source>
        <dbReference type="ARBA" id="ARBA00022822"/>
    </source>
</evidence>
<evidence type="ECO:0000256" key="2">
    <source>
        <dbReference type="ARBA" id="ARBA00004664"/>
    </source>
</evidence>
<evidence type="ECO:0000313" key="11">
    <source>
        <dbReference type="EMBL" id="TPG25860.1"/>
    </source>
</evidence>
<gene>
    <name evidence="9" type="primary">trpF</name>
    <name evidence="11" type="ORF">EAH82_15715</name>
</gene>
<dbReference type="NCBIfam" id="NF002299">
    <property type="entry name" value="PRK01222.1-6"/>
    <property type="match status" value="1"/>
</dbReference>
<reference evidence="11 12" key="1">
    <citation type="journal article" date="2019" name="Environ. Microbiol.">
        <title>Species interactions and distinct microbial communities in high Arctic permafrost affected cryosols are associated with the CH4 and CO2 gas fluxes.</title>
        <authorList>
            <person name="Altshuler I."/>
            <person name="Hamel J."/>
            <person name="Turney S."/>
            <person name="Magnuson E."/>
            <person name="Levesque R."/>
            <person name="Greer C."/>
            <person name="Whyte L.G."/>
        </authorList>
    </citation>
    <scope>NUCLEOTIDE SEQUENCE [LARGE SCALE GENOMIC DNA]</scope>
    <source>
        <strain evidence="11 12">S06.C</strain>
    </source>
</reference>
<dbReference type="AlphaFoldDB" id="A0A502DMJ8"/>
<dbReference type="CDD" id="cd00405">
    <property type="entry name" value="PRAI"/>
    <property type="match status" value="1"/>
</dbReference>
<evidence type="ECO:0000256" key="1">
    <source>
        <dbReference type="ARBA" id="ARBA00001164"/>
    </source>
</evidence>
<evidence type="ECO:0000256" key="8">
    <source>
        <dbReference type="ARBA" id="ARBA00023235"/>
    </source>
</evidence>
<evidence type="ECO:0000256" key="5">
    <source>
        <dbReference type="ARBA" id="ARBA00022605"/>
    </source>
</evidence>
<dbReference type="Pfam" id="PF00697">
    <property type="entry name" value="PRAI"/>
    <property type="match status" value="1"/>
</dbReference>
<comment type="similarity">
    <text evidence="9">Belongs to the TrpF family.</text>
</comment>